<evidence type="ECO:0000259" key="6">
    <source>
        <dbReference type="Pfam" id="PF01957"/>
    </source>
</evidence>
<proteinExistence type="predicted"/>
<keyword evidence="2 5" id="KW-0812">Transmembrane</keyword>
<evidence type="ECO:0000256" key="2">
    <source>
        <dbReference type="ARBA" id="ARBA00022692"/>
    </source>
</evidence>
<dbReference type="InterPro" id="IPR012340">
    <property type="entry name" value="NA-bd_OB-fold"/>
</dbReference>
<dbReference type="SUPFAM" id="SSF141322">
    <property type="entry name" value="NfeD domain-like"/>
    <property type="match status" value="1"/>
</dbReference>
<evidence type="ECO:0000256" key="1">
    <source>
        <dbReference type="ARBA" id="ARBA00004141"/>
    </source>
</evidence>
<evidence type="ECO:0000313" key="7">
    <source>
        <dbReference type="EMBL" id="MBE8716716.1"/>
    </source>
</evidence>
<evidence type="ECO:0000313" key="8">
    <source>
        <dbReference type="Proteomes" id="UP000652567"/>
    </source>
</evidence>
<gene>
    <name evidence="7" type="ORF">C4F51_05875</name>
</gene>
<sequence>MNFMIGLEFWHWLALGILLLMLEMLGINGFLLGIAVASLTVGGLLFLNPEMLWYWQWLGFAVLSVVFTLVYWKRFRRFNHRTDQPQLNARTALLVGRKVPLLTPVINGSGKVQIGDALWMVRCTDDLPQGATVEILAVEDMTLVVRPVAAAGE</sequence>
<feature type="transmembrane region" description="Helical" evidence="5">
    <location>
        <begin position="12"/>
        <end position="41"/>
    </location>
</feature>
<feature type="domain" description="NfeD-like C-terminal" evidence="6">
    <location>
        <begin position="93"/>
        <end position="147"/>
    </location>
</feature>
<dbReference type="PANTHER" id="PTHR33507:SF3">
    <property type="entry name" value="INNER MEMBRANE PROTEIN YBBJ"/>
    <property type="match status" value="1"/>
</dbReference>
<dbReference type="GO" id="GO:0005886">
    <property type="term" value="C:plasma membrane"/>
    <property type="evidence" value="ECO:0007669"/>
    <property type="project" value="TreeGrafter"/>
</dbReference>
<keyword evidence="4 5" id="KW-0472">Membrane</keyword>
<organism evidence="7 8">
    <name type="scientific">Cellvibrio polysaccharolyticus</name>
    <dbReference type="NCBI Taxonomy" id="2082724"/>
    <lineage>
        <taxon>Bacteria</taxon>
        <taxon>Pseudomonadati</taxon>
        <taxon>Pseudomonadota</taxon>
        <taxon>Gammaproteobacteria</taxon>
        <taxon>Cellvibrionales</taxon>
        <taxon>Cellvibrionaceae</taxon>
        <taxon>Cellvibrio</taxon>
    </lineage>
</organism>
<evidence type="ECO:0000256" key="5">
    <source>
        <dbReference type="SAM" id="Phobius"/>
    </source>
</evidence>
<keyword evidence="8" id="KW-1185">Reference proteome</keyword>
<dbReference type="EMBL" id="PRDL01000001">
    <property type="protein sequence ID" value="MBE8716716.1"/>
    <property type="molecule type" value="Genomic_DNA"/>
</dbReference>
<dbReference type="AlphaFoldDB" id="A0A928V0T9"/>
<feature type="transmembrane region" description="Helical" evidence="5">
    <location>
        <begin position="53"/>
        <end position="72"/>
    </location>
</feature>
<dbReference type="Pfam" id="PF01957">
    <property type="entry name" value="NfeD"/>
    <property type="match status" value="1"/>
</dbReference>
<comment type="subcellular location">
    <subcellularLocation>
        <location evidence="1">Membrane</location>
        <topology evidence="1">Multi-pass membrane protein</topology>
    </subcellularLocation>
</comment>
<dbReference type="Proteomes" id="UP000652567">
    <property type="component" value="Unassembled WGS sequence"/>
</dbReference>
<protein>
    <submittedName>
        <fullName evidence="7">NfeD family protein</fullName>
    </submittedName>
</protein>
<evidence type="ECO:0000256" key="3">
    <source>
        <dbReference type="ARBA" id="ARBA00022989"/>
    </source>
</evidence>
<dbReference type="PANTHER" id="PTHR33507">
    <property type="entry name" value="INNER MEMBRANE PROTEIN YBBJ"/>
    <property type="match status" value="1"/>
</dbReference>
<dbReference type="InterPro" id="IPR002810">
    <property type="entry name" value="NfeD-like_C"/>
</dbReference>
<dbReference type="Gene3D" id="2.40.50.140">
    <property type="entry name" value="Nucleic acid-binding proteins"/>
    <property type="match status" value="1"/>
</dbReference>
<comment type="caution">
    <text evidence="7">The sequence shown here is derived from an EMBL/GenBank/DDBJ whole genome shotgun (WGS) entry which is preliminary data.</text>
</comment>
<name>A0A928V0T9_9GAMM</name>
<dbReference type="RefSeq" id="WP_193908014.1">
    <property type="nucleotide sequence ID" value="NZ_PRDL01000001.1"/>
</dbReference>
<accession>A0A928V0T9</accession>
<reference evidence="7" key="1">
    <citation type="submission" date="2018-07" db="EMBL/GenBank/DDBJ databases">
        <title>Genome assembly of strain Ka43.</title>
        <authorList>
            <person name="Kukolya J."/>
            <person name="Nagy I."/>
            <person name="Horvath B."/>
            <person name="Toth A."/>
        </authorList>
    </citation>
    <scope>NUCLEOTIDE SEQUENCE</scope>
    <source>
        <strain evidence="7">KB43</strain>
    </source>
</reference>
<keyword evidence="3 5" id="KW-1133">Transmembrane helix</keyword>
<dbReference type="InterPro" id="IPR052165">
    <property type="entry name" value="Membrane_assoc_protease"/>
</dbReference>
<evidence type="ECO:0000256" key="4">
    <source>
        <dbReference type="ARBA" id="ARBA00023136"/>
    </source>
</evidence>